<gene>
    <name evidence="1" type="ORF">GGQ64_005579</name>
</gene>
<dbReference type="RefSeq" id="WP_183808474.1">
    <property type="nucleotide sequence ID" value="NZ_JACIEE010000021.1"/>
</dbReference>
<proteinExistence type="predicted"/>
<evidence type="ECO:0000313" key="2">
    <source>
        <dbReference type="Proteomes" id="UP000574761"/>
    </source>
</evidence>
<dbReference type="AlphaFoldDB" id="A0A7W6DGR4"/>
<comment type="caution">
    <text evidence="1">The sequence shown here is derived from an EMBL/GenBank/DDBJ whole genome shotgun (WGS) entry which is preliminary data.</text>
</comment>
<keyword evidence="2" id="KW-1185">Reference proteome</keyword>
<sequence>MARAIAVHPCDETSLRGAVEAADANLILPTLVGPAPMIRALAEQHGLDILPYRLVDVPHSAAAAAANAVESCLVQTMCCC</sequence>
<dbReference type="Proteomes" id="UP000574761">
    <property type="component" value="Unassembled WGS sequence"/>
</dbReference>
<dbReference type="EMBL" id="JACIEE010000021">
    <property type="protein sequence ID" value="MBB3980325.1"/>
    <property type="molecule type" value="Genomic_DNA"/>
</dbReference>
<reference evidence="1 2" key="1">
    <citation type="submission" date="2020-08" db="EMBL/GenBank/DDBJ databases">
        <title>Genomic Encyclopedia of Type Strains, Phase IV (KMG-IV): sequencing the most valuable type-strain genomes for metagenomic binning, comparative biology and taxonomic classification.</title>
        <authorList>
            <person name="Goeker M."/>
        </authorList>
    </citation>
    <scope>NUCLEOTIDE SEQUENCE [LARGE SCALE GENOMIC DNA]</scope>
    <source>
        <strain evidence="1 2">DSM 100211</strain>
    </source>
</reference>
<protein>
    <submittedName>
        <fullName evidence="1">Phosphotransacetylase</fullName>
    </submittedName>
</protein>
<evidence type="ECO:0000313" key="1">
    <source>
        <dbReference type="EMBL" id="MBB3980325.1"/>
    </source>
</evidence>
<accession>A0A7W6DGR4</accession>
<organism evidence="1 2">
    <name type="scientific">Mycoplana azooxidifex</name>
    <dbReference type="NCBI Taxonomy" id="1636188"/>
    <lineage>
        <taxon>Bacteria</taxon>
        <taxon>Pseudomonadati</taxon>
        <taxon>Pseudomonadota</taxon>
        <taxon>Alphaproteobacteria</taxon>
        <taxon>Hyphomicrobiales</taxon>
        <taxon>Rhizobiaceae</taxon>
        <taxon>Mycoplana</taxon>
    </lineage>
</organism>
<dbReference type="SUPFAM" id="SSF53659">
    <property type="entry name" value="Isocitrate/Isopropylmalate dehydrogenase-like"/>
    <property type="match status" value="1"/>
</dbReference>
<name>A0A7W6DGR4_9HYPH</name>